<dbReference type="EMBL" id="CM046126">
    <property type="protein sequence ID" value="KAI8427260.1"/>
    <property type="molecule type" value="Genomic_DNA"/>
</dbReference>
<comment type="caution">
    <text evidence="1">The sequence shown here is derived from an EMBL/GenBank/DDBJ whole genome shotgun (WGS) entry which is preliminary data.</text>
</comment>
<gene>
    <name evidence="1" type="ORF">MSG28_014853</name>
</gene>
<evidence type="ECO:0000313" key="2">
    <source>
        <dbReference type="Proteomes" id="UP001064048"/>
    </source>
</evidence>
<proteinExistence type="predicted"/>
<reference evidence="1 2" key="1">
    <citation type="journal article" date="2022" name="Genome Biol. Evol.">
        <title>The Spruce Budworm Genome: Reconstructing the Evolutionary History of Antifreeze Proteins.</title>
        <authorList>
            <person name="Beliveau C."/>
            <person name="Gagne P."/>
            <person name="Picq S."/>
            <person name="Vernygora O."/>
            <person name="Keeling C.I."/>
            <person name="Pinkney K."/>
            <person name="Doucet D."/>
            <person name="Wen F."/>
            <person name="Johnston J.S."/>
            <person name="Maaroufi H."/>
            <person name="Boyle B."/>
            <person name="Laroche J."/>
            <person name="Dewar K."/>
            <person name="Juretic N."/>
            <person name="Blackburn G."/>
            <person name="Nisole A."/>
            <person name="Brunet B."/>
            <person name="Brandao M."/>
            <person name="Lumley L."/>
            <person name="Duan J."/>
            <person name="Quan G."/>
            <person name="Lucarotti C.J."/>
            <person name="Roe A.D."/>
            <person name="Sperling F.A.H."/>
            <person name="Levesque R.C."/>
            <person name="Cusson M."/>
        </authorList>
    </citation>
    <scope>NUCLEOTIDE SEQUENCE [LARGE SCALE GENOMIC DNA]</scope>
    <source>
        <strain evidence="1">Glfc:IPQL:Cfum</strain>
    </source>
</reference>
<accession>A0ACC0JT80</accession>
<evidence type="ECO:0000313" key="1">
    <source>
        <dbReference type="EMBL" id="KAI8427260.1"/>
    </source>
</evidence>
<keyword evidence="2" id="KW-1185">Reference proteome</keyword>
<name>A0ACC0JT80_CHOFU</name>
<protein>
    <submittedName>
        <fullName evidence="1">Uncharacterized protein</fullName>
    </submittedName>
</protein>
<organism evidence="1 2">
    <name type="scientific">Choristoneura fumiferana</name>
    <name type="common">Spruce budworm moth</name>
    <name type="synonym">Archips fumiferana</name>
    <dbReference type="NCBI Taxonomy" id="7141"/>
    <lineage>
        <taxon>Eukaryota</taxon>
        <taxon>Metazoa</taxon>
        <taxon>Ecdysozoa</taxon>
        <taxon>Arthropoda</taxon>
        <taxon>Hexapoda</taxon>
        <taxon>Insecta</taxon>
        <taxon>Pterygota</taxon>
        <taxon>Neoptera</taxon>
        <taxon>Endopterygota</taxon>
        <taxon>Lepidoptera</taxon>
        <taxon>Glossata</taxon>
        <taxon>Ditrysia</taxon>
        <taxon>Tortricoidea</taxon>
        <taxon>Tortricidae</taxon>
        <taxon>Tortricinae</taxon>
        <taxon>Choristoneura</taxon>
    </lineage>
</organism>
<dbReference type="Proteomes" id="UP001064048">
    <property type="component" value="Chromosome 26"/>
</dbReference>
<sequence length="212" mass="23822">MSAERRPLLDIGLPKALHSDRSCAFRIHRDPAILTRSSLHLVGGLPTARLPLLISTTLLMQQHKFGVEIKNTKRLQITNHNQPIYVPLLGTGLLSEQESLGYRSHAGPVRTSHAPLNCFAGPQYEPGGYAAAVQQRSNMTQREDALKFEQGRIKALQEERLHIQKKTFTKWINSFLQKERFPRGLPFATGSGPGAGRRGRRMKFRLYAVFTA</sequence>